<protein>
    <submittedName>
        <fullName evidence="3">WAP four-disulfide core domain protein 2-like</fullName>
    </submittedName>
</protein>
<feature type="chain" id="PRO_5038932389" evidence="1">
    <location>
        <begin position="22"/>
        <end position="166"/>
    </location>
</feature>
<dbReference type="Proteomes" id="UP000822369">
    <property type="component" value="Chromosome 13"/>
</dbReference>
<gene>
    <name evidence="3" type="ORF">G4P62_019795</name>
</gene>
<dbReference type="AlphaFoldDB" id="A0A9D2XY57"/>
<dbReference type="InterPro" id="IPR036645">
    <property type="entry name" value="Elafin-like_sf"/>
</dbReference>
<dbReference type="GO" id="GO:0005615">
    <property type="term" value="C:extracellular space"/>
    <property type="evidence" value="ECO:0007669"/>
    <property type="project" value="TreeGrafter"/>
</dbReference>
<dbReference type="OMA" id="SERSCKW"/>
<dbReference type="InterPro" id="IPR050514">
    <property type="entry name" value="WAP_four-disulfide_core"/>
</dbReference>
<dbReference type="KEGG" id="nfu:107373791"/>
<proteinExistence type="predicted"/>
<reference evidence="3" key="1">
    <citation type="submission" date="2020-03" db="EMBL/GenBank/DDBJ databases">
        <title>Intra-Species Differences in Population Size shape Life History and Genome Evolution.</title>
        <authorList>
            <person name="Willemsen D."/>
            <person name="Cui R."/>
            <person name="Valenzano D.R."/>
        </authorList>
    </citation>
    <scope>NUCLEOTIDE SEQUENCE</scope>
    <source>
        <strain evidence="3">GRZ</strain>
        <tissue evidence="3">Whole</tissue>
    </source>
</reference>
<dbReference type="SUPFAM" id="SSF57256">
    <property type="entry name" value="Elafin-like"/>
    <property type="match status" value="3"/>
</dbReference>
<organism evidence="3 4">
    <name type="scientific">Nothobranchius furzeri</name>
    <name type="common">Turquoise killifish</name>
    <dbReference type="NCBI Taxonomy" id="105023"/>
    <lineage>
        <taxon>Eukaryota</taxon>
        <taxon>Metazoa</taxon>
        <taxon>Chordata</taxon>
        <taxon>Craniata</taxon>
        <taxon>Vertebrata</taxon>
        <taxon>Euteleostomi</taxon>
        <taxon>Actinopterygii</taxon>
        <taxon>Neopterygii</taxon>
        <taxon>Teleostei</taxon>
        <taxon>Neoteleostei</taxon>
        <taxon>Acanthomorphata</taxon>
        <taxon>Ovalentaria</taxon>
        <taxon>Atherinomorphae</taxon>
        <taxon>Cyprinodontiformes</taxon>
        <taxon>Nothobranchiidae</taxon>
        <taxon>Nothobranchius</taxon>
    </lineage>
</organism>
<feature type="domain" description="WAP" evidence="2">
    <location>
        <begin position="114"/>
        <end position="159"/>
    </location>
</feature>
<dbReference type="GO" id="GO:0019731">
    <property type="term" value="P:antibacterial humoral response"/>
    <property type="evidence" value="ECO:0007669"/>
    <property type="project" value="TreeGrafter"/>
</dbReference>
<sequence>MRTHWSTVAGLILGFCVFLSSNSIMPKRGNCPRVFNPIVPGKACRFDRDCECDDKCCVYSYGAVCAPPVSTTLGCPINVNQMPICDQDCYSDSDCRFGEKCCATWCGHLCMSSKPIKPGECPDYVWRTRCFDHCKHDNDCSNELKCCPSNCGLSCASPTVQSVPNS</sequence>
<dbReference type="PRINTS" id="PR00003">
    <property type="entry name" value="4DISULPHCORE"/>
</dbReference>
<dbReference type="OrthoDB" id="8446326at2759"/>
<dbReference type="EMBL" id="JAAVVJ010000013">
    <property type="protein sequence ID" value="KAF7210661.1"/>
    <property type="molecule type" value="Genomic_DNA"/>
</dbReference>
<dbReference type="SMART" id="SM00217">
    <property type="entry name" value="WAP"/>
    <property type="match status" value="3"/>
</dbReference>
<dbReference type="PANTHER" id="PTHR19441">
    <property type="entry name" value="WHEY ACDIC PROTEIN WAP"/>
    <property type="match status" value="1"/>
</dbReference>
<dbReference type="Gene3D" id="4.10.75.10">
    <property type="entry name" value="Elafin-like"/>
    <property type="match status" value="3"/>
</dbReference>
<dbReference type="GO" id="GO:0004867">
    <property type="term" value="F:serine-type endopeptidase inhibitor activity"/>
    <property type="evidence" value="ECO:0007669"/>
    <property type="project" value="TreeGrafter"/>
</dbReference>
<dbReference type="GO" id="GO:0045087">
    <property type="term" value="P:innate immune response"/>
    <property type="evidence" value="ECO:0007669"/>
    <property type="project" value="TreeGrafter"/>
</dbReference>
<evidence type="ECO:0000259" key="2">
    <source>
        <dbReference type="PROSITE" id="PS51390"/>
    </source>
</evidence>
<name>A0A9D2XY57_NOTFU</name>
<evidence type="ECO:0000313" key="4">
    <source>
        <dbReference type="Proteomes" id="UP000822369"/>
    </source>
</evidence>
<comment type="caution">
    <text evidence="3">The sequence shown here is derived from an EMBL/GenBank/DDBJ whole genome shotgun (WGS) entry which is preliminary data.</text>
</comment>
<feature type="signal peptide" evidence="1">
    <location>
        <begin position="1"/>
        <end position="21"/>
    </location>
</feature>
<evidence type="ECO:0000313" key="3">
    <source>
        <dbReference type="EMBL" id="KAF7210661.1"/>
    </source>
</evidence>
<dbReference type="InterPro" id="IPR008197">
    <property type="entry name" value="WAP_dom"/>
</dbReference>
<dbReference type="PROSITE" id="PS51390">
    <property type="entry name" value="WAP"/>
    <property type="match status" value="1"/>
</dbReference>
<dbReference type="Pfam" id="PF00095">
    <property type="entry name" value="WAP"/>
    <property type="match status" value="3"/>
</dbReference>
<keyword evidence="1" id="KW-0732">Signal</keyword>
<dbReference type="PANTHER" id="PTHR19441:SF95">
    <property type="entry name" value="PERLWAPIN ISOFORM X1"/>
    <property type="match status" value="1"/>
</dbReference>
<evidence type="ECO:0000256" key="1">
    <source>
        <dbReference type="SAM" id="SignalP"/>
    </source>
</evidence>
<accession>A0A9D2XY57</accession>